<evidence type="ECO:0000313" key="2">
    <source>
        <dbReference type="EMBL" id="MDP9906018.1"/>
    </source>
</evidence>
<dbReference type="EMBL" id="JAUSRG010000008">
    <property type="protein sequence ID" value="MDP9906018.1"/>
    <property type="molecule type" value="Genomic_DNA"/>
</dbReference>
<feature type="compositionally biased region" description="Basic and acidic residues" evidence="1">
    <location>
        <begin position="149"/>
        <end position="165"/>
    </location>
</feature>
<name>A0AAW8DL96_9MICC</name>
<feature type="region of interest" description="Disordered" evidence="1">
    <location>
        <begin position="92"/>
        <end position="178"/>
    </location>
</feature>
<dbReference type="EMBL" id="JAUSTF010000006">
    <property type="protein sequence ID" value="MDQ0181629.1"/>
    <property type="molecule type" value="Genomic_DNA"/>
</dbReference>
<comment type="caution">
    <text evidence="2">The sequence shown here is derived from an EMBL/GenBank/DDBJ whole genome shotgun (WGS) entry which is preliminary data.</text>
</comment>
<accession>A0AAW8DL96</accession>
<evidence type="ECO:0000313" key="5">
    <source>
        <dbReference type="Proteomes" id="UP001242995"/>
    </source>
</evidence>
<feature type="region of interest" description="Disordered" evidence="1">
    <location>
        <begin position="1"/>
        <end position="31"/>
    </location>
</feature>
<sequence>MWRVLPNRNGADRGAPRRPRMRRTSAVQSSTSAVWLKTHGLDHATTSRLRTCNSFFSRLVLGRDCGLHAPRGHRPSGPGSLTGAPRPSALFERHRRRVGRSPQRHGPAEWGTVRREKPGQRPGRRRRTRSTQRATADAGGDASPTIWARPKEAGRSRAAADHQAAERFPLASSPRSSTGISVCSAPADATGEHAVLKLPSLWIPLAFKAKSSNKTPAGGMAFTAFARFSFSTQNTAYAVQSVAN</sequence>
<dbReference type="Proteomes" id="UP001242995">
    <property type="component" value="Unassembled WGS sequence"/>
</dbReference>
<keyword evidence="4" id="KW-1185">Reference proteome</keyword>
<evidence type="ECO:0000313" key="3">
    <source>
        <dbReference type="EMBL" id="MDQ0181629.1"/>
    </source>
</evidence>
<organism evidence="2 5">
    <name type="scientific">Arthrobacter bambusae</name>
    <dbReference type="NCBI Taxonomy" id="1338426"/>
    <lineage>
        <taxon>Bacteria</taxon>
        <taxon>Bacillati</taxon>
        <taxon>Actinomycetota</taxon>
        <taxon>Actinomycetes</taxon>
        <taxon>Micrococcales</taxon>
        <taxon>Micrococcaceae</taxon>
        <taxon>Arthrobacter</taxon>
    </lineage>
</organism>
<evidence type="ECO:0000313" key="4">
    <source>
        <dbReference type="Proteomes" id="UP001230951"/>
    </source>
</evidence>
<reference evidence="2 4" key="1">
    <citation type="submission" date="2023-07" db="EMBL/GenBank/DDBJ databases">
        <title>Sorghum-associated microbial communities from plants grown in Nebraska, USA.</title>
        <authorList>
            <person name="Schachtman D."/>
        </authorList>
    </citation>
    <scope>NUCLEOTIDE SEQUENCE</scope>
    <source>
        <strain evidence="2">DS1006</strain>
        <strain evidence="3 4">DS1016</strain>
    </source>
</reference>
<dbReference type="AlphaFoldDB" id="A0AAW8DL96"/>
<feature type="compositionally biased region" description="Basic residues" evidence="1">
    <location>
        <begin position="93"/>
        <end position="103"/>
    </location>
</feature>
<dbReference type="Proteomes" id="UP001230951">
    <property type="component" value="Unassembled WGS sequence"/>
</dbReference>
<gene>
    <name evidence="2" type="ORF">J2S90_002989</name>
    <name evidence="3" type="ORF">J2S93_003067</name>
</gene>
<proteinExistence type="predicted"/>
<protein>
    <submittedName>
        <fullName evidence="2">Uncharacterized protein</fullName>
    </submittedName>
</protein>
<evidence type="ECO:0000256" key="1">
    <source>
        <dbReference type="SAM" id="MobiDB-lite"/>
    </source>
</evidence>